<evidence type="ECO:0000313" key="2">
    <source>
        <dbReference type="EMBL" id="CEM31844.1"/>
    </source>
</evidence>
<dbReference type="Proteomes" id="UP000041254">
    <property type="component" value="Unassembled WGS sequence"/>
</dbReference>
<evidence type="ECO:0000256" key="1">
    <source>
        <dbReference type="SAM" id="Coils"/>
    </source>
</evidence>
<evidence type="ECO:0000313" key="3">
    <source>
        <dbReference type="Proteomes" id="UP000041254"/>
    </source>
</evidence>
<keyword evidence="1" id="KW-0175">Coiled coil</keyword>
<keyword evidence="3" id="KW-1185">Reference proteome</keyword>
<name>A0A0G4GNU6_VITBC</name>
<proteinExistence type="predicted"/>
<organism evidence="2 3">
    <name type="scientific">Vitrella brassicaformis (strain CCMP3155)</name>
    <dbReference type="NCBI Taxonomy" id="1169540"/>
    <lineage>
        <taxon>Eukaryota</taxon>
        <taxon>Sar</taxon>
        <taxon>Alveolata</taxon>
        <taxon>Colpodellida</taxon>
        <taxon>Vitrellaceae</taxon>
        <taxon>Vitrella</taxon>
    </lineage>
</organism>
<feature type="coiled-coil region" evidence="1">
    <location>
        <begin position="244"/>
        <end position="271"/>
    </location>
</feature>
<protein>
    <submittedName>
        <fullName evidence="2">Uncharacterized protein</fullName>
    </submittedName>
</protein>
<gene>
    <name evidence="2" type="ORF">Vbra_2287</name>
</gene>
<dbReference type="VEuPathDB" id="CryptoDB:Vbra_2287"/>
<dbReference type="AlphaFoldDB" id="A0A0G4GNU6"/>
<accession>A0A0G4GNU6</accession>
<reference evidence="2 3" key="1">
    <citation type="submission" date="2014-11" db="EMBL/GenBank/DDBJ databases">
        <authorList>
            <person name="Zhu J."/>
            <person name="Qi W."/>
            <person name="Song R."/>
        </authorList>
    </citation>
    <scope>NUCLEOTIDE SEQUENCE [LARGE SCALE GENOMIC DNA]</scope>
</reference>
<sequence length="278" mass="30607">MPDKVDLPSKVSHLQGPHEEVFIPDTLVCAGDQVWMSSSSTGQQSDEQPTDCSVMFKKVHHQQNKYAGNAFEHYYDAFYVTARQPDAGGNFHDAKACQNDAEVCVVNTITLDAHGSYDPADWTTGGGGTCIANPAVSQKGIRITDKFCTTQGTHFIRKKLPAEADVHYTGYLYTVIKFMDRDIFHTFYFPGAFGGYGDLLWDKVMNRVMGSAAEASFLQTEVQTAMELARDVQGMTLSTIAAQVQQAKSTMQAALNSITMAEQQLQILSDRLLSPRIA</sequence>
<dbReference type="EMBL" id="CDMY01000738">
    <property type="protein sequence ID" value="CEM31844.1"/>
    <property type="molecule type" value="Genomic_DNA"/>
</dbReference>
<dbReference type="InParanoid" id="A0A0G4GNU6"/>